<dbReference type="SUPFAM" id="SSF55486">
    <property type="entry name" value="Metalloproteases ('zincins'), catalytic domain"/>
    <property type="match status" value="1"/>
</dbReference>
<organism evidence="9 10">
    <name type="scientific">Armillaria tabescens</name>
    <name type="common">Ringless honey mushroom</name>
    <name type="synonym">Agaricus tabescens</name>
    <dbReference type="NCBI Taxonomy" id="1929756"/>
    <lineage>
        <taxon>Eukaryota</taxon>
        <taxon>Fungi</taxon>
        <taxon>Dikarya</taxon>
        <taxon>Basidiomycota</taxon>
        <taxon>Agaricomycotina</taxon>
        <taxon>Agaricomycetes</taxon>
        <taxon>Agaricomycetidae</taxon>
        <taxon>Agaricales</taxon>
        <taxon>Marasmiineae</taxon>
        <taxon>Physalacriaceae</taxon>
        <taxon>Desarmillaria</taxon>
    </lineage>
</organism>
<accession>A0AA39J9M5</accession>
<proteinExistence type="inferred from homology"/>
<dbReference type="AlphaFoldDB" id="A0AA39J9M5"/>
<dbReference type="EMBL" id="JAUEPS010000094">
    <property type="protein sequence ID" value="KAK0438712.1"/>
    <property type="molecule type" value="Genomic_DNA"/>
</dbReference>
<evidence type="ECO:0000313" key="10">
    <source>
        <dbReference type="Proteomes" id="UP001175211"/>
    </source>
</evidence>
<gene>
    <name evidence="9" type="ORF">EV420DRAFT_1735974</name>
</gene>
<comment type="caution">
    <text evidence="9">The sequence shown here is derived from an EMBL/GenBank/DDBJ whole genome shotgun (WGS) entry which is preliminary data.</text>
</comment>
<feature type="domain" description="Lysine-specific metallo-endopeptidase" evidence="8">
    <location>
        <begin position="168"/>
        <end position="282"/>
    </location>
</feature>
<dbReference type="PANTHER" id="PTHR37016:SF3">
    <property type="entry name" value="NEUTRAL PROTEASE 2-RELATED"/>
    <property type="match status" value="1"/>
</dbReference>
<evidence type="ECO:0000256" key="2">
    <source>
        <dbReference type="ARBA" id="ARBA00010279"/>
    </source>
</evidence>
<comment type="cofactor">
    <cofactor evidence="1">
        <name>Zn(2+)</name>
        <dbReference type="ChEBI" id="CHEBI:29105"/>
    </cofactor>
</comment>
<evidence type="ECO:0000256" key="7">
    <source>
        <dbReference type="ARBA" id="ARBA00023049"/>
    </source>
</evidence>
<dbReference type="RefSeq" id="XP_060323021.1">
    <property type="nucleotide sequence ID" value="XM_060480023.1"/>
</dbReference>
<dbReference type="InterPro" id="IPR050414">
    <property type="entry name" value="Fungal_M35_metalloproteases"/>
</dbReference>
<evidence type="ECO:0000259" key="8">
    <source>
        <dbReference type="Pfam" id="PF14521"/>
    </source>
</evidence>
<dbReference type="InterPro" id="IPR024079">
    <property type="entry name" value="MetalloPept_cat_dom_sf"/>
</dbReference>
<keyword evidence="6" id="KW-0862">Zinc</keyword>
<evidence type="ECO:0000256" key="6">
    <source>
        <dbReference type="ARBA" id="ARBA00022833"/>
    </source>
</evidence>
<name>A0AA39J9M5_ARMTA</name>
<dbReference type="Pfam" id="PF14521">
    <property type="entry name" value="Aspzincin_M35"/>
    <property type="match status" value="1"/>
</dbReference>
<keyword evidence="3" id="KW-0645">Protease</keyword>
<evidence type="ECO:0000256" key="5">
    <source>
        <dbReference type="ARBA" id="ARBA00022801"/>
    </source>
</evidence>
<dbReference type="GO" id="GO:0006508">
    <property type="term" value="P:proteolysis"/>
    <property type="evidence" value="ECO:0007669"/>
    <property type="project" value="UniProtKB-KW"/>
</dbReference>
<dbReference type="PANTHER" id="PTHR37016">
    <property type="match status" value="1"/>
</dbReference>
<dbReference type="Proteomes" id="UP001175211">
    <property type="component" value="Unassembled WGS sequence"/>
</dbReference>
<evidence type="ECO:0000256" key="3">
    <source>
        <dbReference type="ARBA" id="ARBA00022670"/>
    </source>
</evidence>
<sequence length="292" mass="31668">MPSLHVHPGPLLKSSQRWLRVGQDPEDGETINFTGIKISVSLKDTNDSVFAVIPPGQLVTAEHDLSALFDFASARPGTFMFTPVMSFYITSPEPRVTDGASLDKVSVLSSSVDMNISGDLTKHDLFPVLNTCVVDICTNSTKAHIIDASYIGAKSIASSASSYIELNGDDSLYTSYFGTMLTDMVRTVFDRVANEASNTRTIDCTDPFVSCGVQPGIIVYTVLPDSDIYFCNPFYSLDSSPAILDLTHATSETIDVIYGCANDWALLPVEQAVNADNYNCFAKVVYKATMCS</sequence>
<reference evidence="9" key="1">
    <citation type="submission" date="2023-06" db="EMBL/GenBank/DDBJ databases">
        <authorList>
            <consortium name="Lawrence Berkeley National Laboratory"/>
            <person name="Ahrendt S."/>
            <person name="Sahu N."/>
            <person name="Indic B."/>
            <person name="Wong-Bajracharya J."/>
            <person name="Merenyi Z."/>
            <person name="Ke H.-M."/>
            <person name="Monk M."/>
            <person name="Kocsube S."/>
            <person name="Drula E."/>
            <person name="Lipzen A."/>
            <person name="Balint B."/>
            <person name="Henrissat B."/>
            <person name="Andreopoulos B."/>
            <person name="Martin F.M."/>
            <person name="Harder C.B."/>
            <person name="Rigling D."/>
            <person name="Ford K.L."/>
            <person name="Foster G.D."/>
            <person name="Pangilinan J."/>
            <person name="Papanicolaou A."/>
            <person name="Barry K."/>
            <person name="LaButti K."/>
            <person name="Viragh M."/>
            <person name="Koriabine M."/>
            <person name="Yan M."/>
            <person name="Riley R."/>
            <person name="Champramary S."/>
            <person name="Plett K.L."/>
            <person name="Tsai I.J."/>
            <person name="Slot J."/>
            <person name="Sipos G."/>
            <person name="Plett J."/>
            <person name="Nagy L.G."/>
            <person name="Grigoriev I.V."/>
        </authorList>
    </citation>
    <scope>NUCLEOTIDE SEQUENCE</scope>
    <source>
        <strain evidence="9">CCBAS 213</strain>
    </source>
</reference>
<dbReference type="Gene3D" id="3.40.390.10">
    <property type="entry name" value="Collagenase (Catalytic Domain)"/>
    <property type="match status" value="1"/>
</dbReference>
<keyword evidence="7" id="KW-0482">Metalloprotease</keyword>
<keyword evidence="4" id="KW-0479">Metal-binding</keyword>
<dbReference type="GeneID" id="85363571"/>
<keyword evidence="5" id="KW-0378">Hydrolase</keyword>
<dbReference type="GO" id="GO:0004222">
    <property type="term" value="F:metalloendopeptidase activity"/>
    <property type="evidence" value="ECO:0007669"/>
    <property type="project" value="InterPro"/>
</dbReference>
<keyword evidence="10" id="KW-1185">Reference proteome</keyword>
<dbReference type="GO" id="GO:0046872">
    <property type="term" value="F:metal ion binding"/>
    <property type="evidence" value="ECO:0007669"/>
    <property type="project" value="UniProtKB-KW"/>
</dbReference>
<dbReference type="Gene3D" id="2.60.40.2970">
    <property type="match status" value="1"/>
</dbReference>
<protein>
    <recommendedName>
        <fullName evidence="8">Lysine-specific metallo-endopeptidase domain-containing protein</fullName>
    </recommendedName>
</protein>
<comment type="similarity">
    <text evidence="2">Belongs to the peptidase M35 family.</text>
</comment>
<evidence type="ECO:0000256" key="1">
    <source>
        <dbReference type="ARBA" id="ARBA00001947"/>
    </source>
</evidence>
<dbReference type="InterPro" id="IPR029463">
    <property type="entry name" value="Lys_MEP"/>
</dbReference>
<evidence type="ECO:0000313" key="9">
    <source>
        <dbReference type="EMBL" id="KAK0438712.1"/>
    </source>
</evidence>
<evidence type="ECO:0000256" key="4">
    <source>
        <dbReference type="ARBA" id="ARBA00022723"/>
    </source>
</evidence>